<dbReference type="AlphaFoldDB" id="A0A923E1M7"/>
<dbReference type="Proteomes" id="UP000617426">
    <property type="component" value="Unassembled WGS sequence"/>
</dbReference>
<dbReference type="InterPro" id="IPR045596">
    <property type="entry name" value="DUF6459"/>
</dbReference>
<evidence type="ECO:0000313" key="2">
    <source>
        <dbReference type="Proteomes" id="UP000617426"/>
    </source>
</evidence>
<gene>
    <name evidence="1" type="ORF">HD592_000866</name>
</gene>
<dbReference type="Pfam" id="PF20060">
    <property type="entry name" value="DUF6459"/>
    <property type="match status" value="1"/>
</dbReference>
<dbReference type="GeneID" id="85977919"/>
<keyword evidence="2" id="KW-1185">Reference proteome</keyword>
<comment type="caution">
    <text evidence="1">The sequence shown here is derived from an EMBL/GenBank/DDBJ whole genome shotgun (WGS) entry which is preliminary data.</text>
</comment>
<reference evidence="1" key="1">
    <citation type="submission" date="2020-08" db="EMBL/GenBank/DDBJ databases">
        <title>Sequencing the genomes of 1000 actinobacteria strains.</title>
        <authorList>
            <person name="Klenk H.-P."/>
        </authorList>
    </citation>
    <scope>NUCLEOTIDE SEQUENCE</scope>
    <source>
        <strain evidence="1">DSM 10695</strain>
    </source>
</reference>
<name>A0A923E1M7_9ACTO</name>
<sequence>MSGPSRARSLDRFTQTRRTFRWDMTQDVSATELADMRLWLDSRSEGGRLDPDVPDASTWSAGLARAIVESLLGMRDRRQLERWMMPSLYAALKHLRLDSASTGRSRRSCFPSAWRSDEIAPGVAESAVVVRGPQRSYAVALRLEAFRGRWMTTALEIA</sequence>
<dbReference type="EMBL" id="JACHMK010000001">
    <property type="protein sequence ID" value="MBB6334301.1"/>
    <property type="molecule type" value="Genomic_DNA"/>
</dbReference>
<protein>
    <submittedName>
        <fullName evidence="1">Uncharacterized protein</fullName>
    </submittedName>
</protein>
<evidence type="ECO:0000313" key="1">
    <source>
        <dbReference type="EMBL" id="MBB6334301.1"/>
    </source>
</evidence>
<organism evidence="1 2">
    <name type="scientific">Schaalia hyovaginalis</name>
    <dbReference type="NCBI Taxonomy" id="29316"/>
    <lineage>
        <taxon>Bacteria</taxon>
        <taxon>Bacillati</taxon>
        <taxon>Actinomycetota</taxon>
        <taxon>Actinomycetes</taxon>
        <taxon>Actinomycetales</taxon>
        <taxon>Actinomycetaceae</taxon>
        <taxon>Schaalia</taxon>
    </lineage>
</organism>
<accession>A0A923E1M7</accession>
<dbReference type="RefSeq" id="WP_184452185.1">
    <property type="nucleotide sequence ID" value="NZ_JACHMK010000001.1"/>
</dbReference>
<proteinExistence type="predicted"/>